<dbReference type="InterPro" id="IPR029068">
    <property type="entry name" value="Glyas_Bleomycin-R_OHBP_Dase"/>
</dbReference>
<sequence length="127" mass="14811">MIRGIEGILLFSEDAKKLAYFYKEKVGLKITFEAVMGETDDMYEFKMKNGSPLYVIHHSKVKGKNKQPERMMFNLEVDDIEKEVKRLDKAGVKKTQNVYHVEGYGYIATFSDIDGNYFQLVQVREKK</sequence>
<dbReference type="InterPro" id="IPR037523">
    <property type="entry name" value="VOC_core"/>
</dbReference>
<dbReference type="InterPro" id="IPR004360">
    <property type="entry name" value="Glyas_Fos-R_dOase_dom"/>
</dbReference>
<organism evidence="2 3">
    <name type="scientific">Candidatus Roizmanbacteria bacterium RIFCSPLOWO2_01_FULL_35_13</name>
    <dbReference type="NCBI Taxonomy" id="1802055"/>
    <lineage>
        <taxon>Bacteria</taxon>
        <taxon>Candidatus Roizmaniibacteriota</taxon>
    </lineage>
</organism>
<reference evidence="2 3" key="1">
    <citation type="journal article" date="2016" name="Nat. Commun.">
        <title>Thousands of microbial genomes shed light on interconnected biogeochemical processes in an aquifer system.</title>
        <authorList>
            <person name="Anantharaman K."/>
            <person name="Brown C.T."/>
            <person name="Hug L.A."/>
            <person name="Sharon I."/>
            <person name="Castelle C.J."/>
            <person name="Probst A.J."/>
            <person name="Thomas B.C."/>
            <person name="Singh A."/>
            <person name="Wilkins M.J."/>
            <person name="Karaoz U."/>
            <person name="Brodie E.L."/>
            <person name="Williams K.H."/>
            <person name="Hubbard S.S."/>
            <person name="Banfield J.F."/>
        </authorList>
    </citation>
    <scope>NUCLEOTIDE SEQUENCE [LARGE SCALE GENOMIC DNA]</scope>
</reference>
<dbReference type="STRING" id="1802055.A3A74_07240"/>
<evidence type="ECO:0000313" key="3">
    <source>
        <dbReference type="Proteomes" id="UP000179270"/>
    </source>
</evidence>
<protein>
    <recommendedName>
        <fullName evidence="1">VOC domain-containing protein</fullName>
    </recommendedName>
</protein>
<proteinExistence type="predicted"/>
<name>A0A1F7IAB9_9BACT</name>
<feature type="domain" description="VOC" evidence="1">
    <location>
        <begin position="4"/>
        <end position="123"/>
    </location>
</feature>
<evidence type="ECO:0000313" key="2">
    <source>
        <dbReference type="EMBL" id="OGK40272.1"/>
    </source>
</evidence>
<comment type="caution">
    <text evidence="2">The sequence shown here is derived from an EMBL/GenBank/DDBJ whole genome shotgun (WGS) entry which is preliminary data.</text>
</comment>
<dbReference type="Proteomes" id="UP000179270">
    <property type="component" value="Unassembled WGS sequence"/>
</dbReference>
<accession>A0A1F7IAB9</accession>
<dbReference type="InterPro" id="IPR052164">
    <property type="entry name" value="Anthracycline_SecMetBiosynth"/>
</dbReference>
<dbReference type="PROSITE" id="PS51819">
    <property type="entry name" value="VOC"/>
    <property type="match status" value="1"/>
</dbReference>
<dbReference type="Pfam" id="PF00903">
    <property type="entry name" value="Glyoxalase"/>
    <property type="match status" value="1"/>
</dbReference>
<dbReference type="SUPFAM" id="SSF54593">
    <property type="entry name" value="Glyoxalase/Bleomycin resistance protein/Dihydroxybiphenyl dioxygenase"/>
    <property type="match status" value="1"/>
</dbReference>
<gene>
    <name evidence="2" type="ORF">A3A74_07240</name>
</gene>
<dbReference type="Gene3D" id="3.10.180.10">
    <property type="entry name" value="2,3-Dihydroxybiphenyl 1,2-Dioxygenase, domain 1"/>
    <property type="match status" value="1"/>
</dbReference>
<dbReference type="EMBL" id="MGAF01000034">
    <property type="protein sequence ID" value="OGK40272.1"/>
    <property type="molecule type" value="Genomic_DNA"/>
</dbReference>
<dbReference type="PANTHER" id="PTHR33993">
    <property type="entry name" value="GLYOXALASE-RELATED"/>
    <property type="match status" value="1"/>
</dbReference>
<evidence type="ECO:0000259" key="1">
    <source>
        <dbReference type="PROSITE" id="PS51819"/>
    </source>
</evidence>
<dbReference type="AlphaFoldDB" id="A0A1F7IAB9"/>